<dbReference type="Pfam" id="PF01263">
    <property type="entry name" value="Aldose_epim"/>
    <property type="match status" value="1"/>
</dbReference>
<dbReference type="PANTHER" id="PTHR10091:SF0">
    <property type="entry name" value="GALACTOSE MUTAROTASE"/>
    <property type="match status" value="1"/>
</dbReference>
<gene>
    <name evidence="1" type="ORF">EFW17_04230</name>
</gene>
<accession>A0A3N0EEY6</accession>
<dbReference type="SUPFAM" id="SSF74650">
    <property type="entry name" value="Galactose mutarotase-like"/>
    <property type="match status" value="1"/>
</dbReference>
<dbReference type="GO" id="GO:0006006">
    <property type="term" value="P:glucose metabolic process"/>
    <property type="evidence" value="ECO:0007669"/>
    <property type="project" value="TreeGrafter"/>
</dbReference>
<keyword evidence="2" id="KW-1185">Reference proteome</keyword>
<dbReference type="Gene3D" id="2.70.98.10">
    <property type="match status" value="1"/>
</dbReference>
<dbReference type="GO" id="GO:0033499">
    <property type="term" value="P:galactose catabolic process via UDP-galactose, Leloir pathway"/>
    <property type="evidence" value="ECO:0007669"/>
    <property type="project" value="TreeGrafter"/>
</dbReference>
<dbReference type="AlphaFoldDB" id="A0A3N0EEY6"/>
<dbReference type="EMBL" id="RJMB01000003">
    <property type="protein sequence ID" value="RNL86422.1"/>
    <property type="molecule type" value="Genomic_DNA"/>
</dbReference>
<organism evidence="1 2">
    <name type="scientific">Halostreptopolyspora alba</name>
    <dbReference type="NCBI Taxonomy" id="2487137"/>
    <lineage>
        <taxon>Bacteria</taxon>
        <taxon>Bacillati</taxon>
        <taxon>Actinomycetota</taxon>
        <taxon>Actinomycetes</taxon>
        <taxon>Streptosporangiales</taxon>
        <taxon>Nocardiopsidaceae</taxon>
        <taxon>Halostreptopolyspora</taxon>
    </lineage>
</organism>
<dbReference type="InterPro" id="IPR008183">
    <property type="entry name" value="Aldose_1/G6P_1-epimerase"/>
</dbReference>
<dbReference type="PANTHER" id="PTHR10091">
    <property type="entry name" value="ALDOSE-1-EPIMERASE"/>
    <property type="match status" value="1"/>
</dbReference>
<dbReference type="GO" id="GO:0004034">
    <property type="term" value="F:aldose 1-epimerase activity"/>
    <property type="evidence" value="ECO:0007669"/>
    <property type="project" value="TreeGrafter"/>
</dbReference>
<dbReference type="InterPro" id="IPR037480">
    <property type="entry name" value="YihR-like"/>
</dbReference>
<dbReference type="RefSeq" id="WP_123199948.1">
    <property type="nucleotide sequence ID" value="NZ_RJMB01000003.1"/>
</dbReference>
<evidence type="ECO:0000313" key="2">
    <source>
        <dbReference type="Proteomes" id="UP000269198"/>
    </source>
</evidence>
<dbReference type="InterPro" id="IPR011013">
    <property type="entry name" value="Gal_mutarotase_sf_dom"/>
</dbReference>
<dbReference type="OrthoDB" id="4739604at2"/>
<dbReference type="GO" id="GO:0030246">
    <property type="term" value="F:carbohydrate binding"/>
    <property type="evidence" value="ECO:0007669"/>
    <property type="project" value="InterPro"/>
</dbReference>
<proteinExistence type="predicted"/>
<name>A0A3N0EEY6_9ACTN</name>
<dbReference type="CDD" id="cd09022">
    <property type="entry name" value="Aldose_epim_Ec_YihR"/>
    <property type="match status" value="1"/>
</dbReference>
<reference evidence="1 2" key="1">
    <citation type="submission" date="2018-11" db="EMBL/GenBank/DDBJ databases">
        <title>The genome draft of YIM 96095.</title>
        <authorList>
            <person name="Tang S.-K."/>
            <person name="Chunyu W.-X."/>
            <person name="Feng Y.-Z."/>
        </authorList>
    </citation>
    <scope>NUCLEOTIDE SEQUENCE [LARGE SCALE GENOMIC DNA]</scope>
    <source>
        <strain evidence="1 2">YIM 96095</strain>
    </source>
</reference>
<evidence type="ECO:0000313" key="1">
    <source>
        <dbReference type="EMBL" id="RNL86422.1"/>
    </source>
</evidence>
<sequence length="311" mass="33128">MSEAFELRAGGYRAVVESRGAALCRLDHDGDELLWGHEPGGEVRGFQGQLLVPWPNRVGEGRYVFGGVEHQLEITERGGGSAIHGLVHALTWHADSVAPDRVVLGCVLDGAPGYPFRLRVTADYRLDAEAGLEVAVTVDNSGTSAAPCGIGAHPYVRVDTDTVLDDATLRLPAHLRQPVDERKLPVGPPRPVAGTDHDFREARPIGATVFDTPFTGLRYGHDERAWTVLSGSTTTVGLWTDPGCPWLQVYSADNLVEPGNRGPLAVEPMTCPPNALATGDDLRVLAPGERTRARFGIARLGSGAAGVLEGP</sequence>
<dbReference type="Proteomes" id="UP000269198">
    <property type="component" value="Unassembled WGS sequence"/>
</dbReference>
<dbReference type="InterPro" id="IPR014718">
    <property type="entry name" value="GH-type_carb-bd"/>
</dbReference>
<protein>
    <submittedName>
        <fullName evidence="1">Aldose epimerase</fullName>
    </submittedName>
</protein>
<comment type="caution">
    <text evidence="1">The sequence shown here is derived from an EMBL/GenBank/DDBJ whole genome shotgun (WGS) entry which is preliminary data.</text>
</comment>